<name>A0A6M3LS74_9ZZZZ</name>
<gene>
    <name evidence="1" type="ORF">MM415B05382_0005</name>
</gene>
<accession>A0A6M3LS74</accession>
<reference evidence="1" key="1">
    <citation type="submission" date="2020-03" db="EMBL/GenBank/DDBJ databases">
        <title>The deep terrestrial virosphere.</title>
        <authorList>
            <person name="Holmfeldt K."/>
            <person name="Nilsson E."/>
            <person name="Simone D."/>
            <person name="Lopez-Fernandez M."/>
            <person name="Wu X."/>
            <person name="de Brujin I."/>
            <person name="Lundin D."/>
            <person name="Andersson A."/>
            <person name="Bertilsson S."/>
            <person name="Dopson M."/>
        </authorList>
    </citation>
    <scope>NUCLEOTIDE SEQUENCE</scope>
    <source>
        <strain evidence="1">MM415B05382</strain>
    </source>
</reference>
<sequence length="159" mass="18011">MNIALRLADYEKEISEAKRGGVLSFLRIGKALHAINQGDLWQGQASSFSSYVENSLGLKRSWAYSLINVWQVWGQQLLAAPDLQSVEITRLVKLLPLTTDENKEELLHAAAHIPDVRGFENNLKNLRGKKGTDECDHNFQVVSFWQCELCGLRKKTEDK</sequence>
<dbReference type="AlphaFoldDB" id="A0A6M3LS74"/>
<proteinExistence type="predicted"/>
<organism evidence="1">
    <name type="scientific">viral metagenome</name>
    <dbReference type="NCBI Taxonomy" id="1070528"/>
    <lineage>
        <taxon>unclassified sequences</taxon>
        <taxon>metagenomes</taxon>
        <taxon>organismal metagenomes</taxon>
    </lineage>
</organism>
<protein>
    <submittedName>
        <fullName evidence="1">Uncharacterized protein</fullName>
    </submittedName>
</protein>
<evidence type="ECO:0000313" key="1">
    <source>
        <dbReference type="EMBL" id="QJA95435.1"/>
    </source>
</evidence>
<dbReference type="EMBL" id="MT143314">
    <property type="protein sequence ID" value="QJA95435.1"/>
    <property type="molecule type" value="Genomic_DNA"/>
</dbReference>